<evidence type="ECO:0000313" key="4">
    <source>
        <dbReference type="Proteomes" id="UP000008281"/>
    </source>
</evidence>
<feature type="compositionally biased region" description="Low complexity" evidence="1">
    <location>
        <begin position="478"/>
        <end position="488"/>
    </location>
</feature>
<feature type="compositionally biased region" description="Polar residues" evidence="1">
    <location>
        <begin position="432"/>
        <end position="452"/>
    </location>
</feature>
<feature type="transmembrane region" description="Helical" evidence="2">
    <location>
        <begin position="12"/>
        <end position="40"/>
    </location>
</feature>
<keyword evidence="2" id="KW-0812">Transmembrane</keyword>
<organism evidence="4">
    <name type="scientific">Caenorhabditis remanei</name>
    <name type="common">Caenorhabditis vulgaris</name>
    <dbReference type="NCBI Taxonomy" id="31234"/>
    <lineage>
        <taxon>Eukaryota</taxon>
        <taxon>Metazoa</taxon>
        <taxon>Ecdysozoa</taxon>
        <taxon>Nematoda</taxon>
        <taxon>Chromadorea</taxon>
        <taxon>Rhabditida</taxon>
        <taxon>Rhabditina</taxon>
        <taxon>Rhabditomorpha</taxon>
        <taxon>Rhabditoidea</taxon>
        <taxon>Rhabditidae</taxon>
        <taxon>Peloderinae</taxon>
        <taxon>Caenorhabditis</taxon>
    </lineage>
</organism>
<feature type="compositionally biased region" description="Polar residues" evidence="1">
    <location>
        <begin position="256"/>
        <end position="272"/>
    </location>
</feature>
<feature type="compositionally biased region" description="Basic and acidic residues" evidence="1">
    <location>
        <begin position="243"/>
        <end position="255"/>
    </location>
</feature>
<evidence type="ECO:0000256" key="2">
    <source>
        <dbReference type="SAM" id="Phobius"/>
    </source>
</evidence>
<dbReference type="Proteomes" id="UP000008281">
    <property type="component" value="Unassembled WGS sequence"/>
</dbReference>
<sequence>MAAEYFSSLQYIWLNIVFFVFSLFLFAVCLYACLFVRWVYKRRLRQKTDEMIDAYKDEDLKRKEMELNLKRQELEYPYKKKKSSSKSRQIHIITKPCTHVDQNNSREIIVRQVNEDQNDEVRCSPPLQPPIQQQQMVQMPPQNILNLHQDQVEFQTQYVLVPVEMMRKKKKGKCNGSSDEVVNVLLSGRKARSSGFIDPMILNPQRLEVEDVSTQTSDRSSTNGSGTDKESEDWLSGFDESDGEKKVVNVERVGDKNQNNKRQYQRKLTQNQRNHRQHPEVFSDGTRVSTENPPSPPKNDLAPPEFSAPDATPSVPTPNSPTTSDSSVSPATGFKDSEQEIQKADGSENISKDVVQSNASGKSSSPKRSSPPLDSTTLVPLNQPSSFDSKNQNGSDGSASPDPKGGIPSDSGKDSSPKKKLDDKGNDEKSHLTSQYFGRPGESTNTFSSNNYKPPLKSSAPAARASIFPYFIDPNAPSSSVSTSKASSKLTNPELEVTDSSCALYRQKKKKMPDDSAKIYTATPKTKSEK</sequence>
<dbReference type="FunCoup" id="E3LXB5">
    <property type="interactions" value="1764"/>
</dbReference>
<dbReference type="AlphaFoldDB" id="E3LXB5"/>
<dbReference type="EMBL" id="DS268418">
    <property type="protein sequence ID" value="EFO84901.1"/>
    <property type="molecule type" value="Genomic_DNA"/>
</dbReference>
<feature type="region of interest" description="Disordered" evidence="1">
    <location>
        <begin position="209"/>
        <end position="494"/>
    </location>
</feature>
<accession>E3LXB5</accession>
<dbReference type="eggNOG" id="ENOG502RWNH">
    <property type="taxonomic scope" value="Eukaryota"/>
</dbReference>
<dbReference type="HOGENOM" id="CLU_520966_0_0_1"/>
<dbReference type="OrthoDB" id="5865339at2759"/>
<feature type="compositionally biased region" description="Low complexity" evidence="1">
    <location>
        <begin position="320"/>
        <end position="332"/>
    </location>
</feature>
<feature type="compositionally biased region" description="Polar residues" evidence="1">
    <location>
        <begin position="212"/>
        <end position="226"/>
    </location>
</feature>
<dbReference type="OMA" id="RASIFPY"/>
<protein>
    <submittedName>
        <fullName evidence="3">Uncharacterized protein</fullName>
    </submittedName>
</protein>
<reference evidence="3" key="1">
    <citation type="submission" date="2007-07" db="EMBL/GenBank/DDBJ databases">
        <title>PCAP assembly of the Caenorhabditis remanei genome.</title>
        <authorList>
            <consortium name="The Caenorhabditis remanei Sequencing Consortium"/>
            <person name="Wilson R.K."/>
        </authorList>
    </citation>
    <scope>NUCLEOTIDE SEQUENCE [LARGE SCALE GENOMIC DNA]</scope>
    <source>
        <strain evidence="3">PB4641</strain>
    </source>
</reference>
<feature type="compositionally biased region" description="Basic and acidic residues" evidence="1">
    <location>
        <begin position="335"/>
        <end position="346"/>
    </location>
</feature>
<keyword evidence="2" id="KW-0472">Membrane</keyword>
<feature type="compositionally biased region" description="Low complexity" evidence="1">
    <location>
        <begin position="357"/>
        <end position="375"/>
    </location>
</feature>
<evidence type="ECO:0000313" key="3">
    <source>
        <dbReference type="EMBL" id="EFO84901.1"/>
    </source>
</evidence>
<feature type="region of interest" description="Disordered" evidence="1">
    <location>
        <begin position="507"/>
        <end position="530"/>
    </location>
</feature>
<keyword evidence="4" id="KW-1185">Reference proteome</keyword>
<proteinExistence type="predicted"/>
<gene>
    <name evidence="3" type="ORF">CRE_03624</name>
</gene>
<name>E3LXB5_CAERE</name>
<evidence type="ECO:0000256" key="1">
    <source>
        <dbReference type="SAM" id="MobiDB-lite"/>
    </source>
</evidence>
<keyword evidence="2" id="KW-1133">Transmembrane helix</keyword>
<dbReference type="InParanoid" id="E3LXB5"/>
<feature type="compositionally biased region" description="Polar residues" evidence="1">
    <location>
        <begin position="376"/>
        <end position="398"/>
    </location>
</feature>
<dbReference type="STRING" id="31234.E3LXB5"/>
<feature type="compositionally biased region" description="Basic and acidic residues" evidence="1">
    <location>
        <begin position="411"/>
        <end position="431"/>
    </location>
</feature>